<dbReference type="InterPro" id="IPR010255">
    <property type="entry name" value="Haem_peroxidase_sf"/>
</dbReference>
<keyword evidence="6" id="KW-0575">Peroxidase</keyword>
<dbReference type="GO" id="GO:0020037">
    <property type="term" value="F:heme binding"/>
    <property type="evidence" value="ECO:0007669"/>
    <property type="project" value="InterPro"/>
</dbReference>
<dbReference type="PANTHER" id="PTHR11475">
    <property type="entry name" value="OXIDASE/PEROXIDASE"/>
    <property type="match status" value="1"/>
</dbReference>
<reference evidence="6 7" key="1">
    <citation type="journal article" date="2018" name="Sci. Rep.">
        <title>Genomic signatures of local adaptation to the degree of environmental predictability in rotifers.</title>
        <authorList>
            <person name="Franch-Gras L."/>
            <person name="Hahn C."/>
            <person name="Garcia-Roger E.M."/>
            <person name="Carmona M.J."/>
            <person name="Serra M."/>
            <person name="Gomez A."/>
        </authorList>
    </citation>
    <scope>NUCLEOTIDE SEQUENCE [LARGE SCALE GENOMIC DNA]</scope>
    <source>
        <strain evidence="6">HYR1</strain>
    </source>
</reference>
<dbReference type="GO" id="GO:0140825">
    <property type="term" value="F:lactoperoxidase activity"/>
    <property type="evidence" value="ECO:0007669"/>
    <property type="project" value="UniProtKB-EC"/>
</dbReference>
<comment type="caution">
    <text evidence="6">The sequence shown here is derived from an EMBL/GenBank/DDBJ whole genome shotgun (WGS) entry which is preliminary data.</text>
</comment>
<keyword evidence="6" id="KW-0560">Oxidoreductase</keyword>
<evidence type="ECO:0000256" key="2">
    <source>
        <dbReference type="ARBA" id="ARBA00022525"/>
    </source>
</evidence>
<dbReference type="PANTHER" id="PTHR11475:SF4">
    <property type="entry name" value="CHORION PEROXIDASE"/>
    <property type="match status" value="1"/>
</dbReference>
<organism evidence="6 7">
    <name type="scientific">Brachionus plicatilis</name>
    <name type="common">Marine rotifer</name>
    <name type="synonym">Brachionus muelleri</name>
    <dbReference type="NCBI Taxonomy" id="10195"/>
    <lineage>
        <taxon>Eukaryota</taxon>
        <taxon>Metazoa</taxon>
        <taxon>Spiralia</taxon>
        <taxon>Gnathifera</taxon>
        <taxon>Rotifera</taxon>
        <taxon>Eurotatoria</taxon>
        <taxon>Monogononta</taxon>
        <taxon>Pseudotrocha</taxon>
        <taxon>Ploima</taxon>
        <taxon>Brachionidae</taxon>
        <taxon>Brachionus</taxon>
    </lineage>
</organism>
<dbReference type="Pfam" id="PF03098">
    <property type="entry name" value="An_peroxidase"/>
    <property type="match status" value="1"/>
</dbReference>
<dbReference type="PROSITE" id="PS50292">
    <property type="entry name" value="PEROXIDASE_3"/>
    <property type="match status" value="1"/>
</dbReference>
<evidence type="ECO:0000313" key="7">
    <source>
        <dbReference type="Proteomes" id="UP000276133"/>
    </source>
</evidence>
<dbReference type="STRING" id="10195.A0A3M7QAR0"/>
<dbReference type="EMBL" id="REGN01006722">
    <property type="protein sequence ID" value="RNA08496.1"/>
    <property type="molecule type" value="Genomic_DNA"/>
</dbReference>
<sequence>MRITIFLSILLFHLVVFGHQAKTKEKKEQSNEISNEHGKDKNSLQKKLDLELKKLTSRGKINFPKRKQKEKNKEQSNMRQTTDIAHFINEITTTALRYAQNSGHSLVIDEKFCPFRKVKCDKKNKYRSEDGICNNLDSPLKGSANTPYKRILSPANDDNLNSPRSKSVSGQNLPNPRTISLNLSPPSNANSFEMHVSQIYALFGQFFIHDSALTSATTDKLGDEIQCTCESEDSVCFSVVWPANDMYLDQKCMKVTRSSATFPDFDCSVSYREQLNLLSSFIDGSAIYGLNKERSDELRTLSQGLMKTSEPTINGVKVTNGSYLPLSDDTCSATDQTTFNCFKAGEVRTSENLALVSMHTLFLREHNRVAKILAILNPSWNDEKLYQETRNIVIAILQHIIYNEWLPMVIGDNSLSPDLTKTEYYSGYDSNVKLELRPLNWPHNQCADKTIYANFGDNKIFKGKKLFIKNNNKFKTLYLAIGAWRY</sequence>
<gene>
    <name evidence="6" type="ORF">BpHYR1_007158</name>
</gene>
<evidence type="ECO:0000256" key="5">
    <source>
        <dbReference type="SAM" id="SignalP"/>
    </source>
</evidence>
<dbReference type="GO" id="GO:0005576">
    <property type="term" value="C:extracellular region"/>
    <property type="evidence" value="ECO:0007669"/>
    <property type="project" value="UniProtKB-SubCell"/>
</dbReference>
<feature type="compositionally biased region" description="Polar residues" evidence="4">
    <location>
        <begin position="156"/>
        <end position="179"/>
    </location>
</feature>
<dbReference type="EC" id="1.11.1.7" evidence="6"/>
<dbReference type="Proteomes" id="UP000276133">
    <property type="component" value="Unassembled WGS sequence"/>
</dbReference>
<evidence type="ECO:0000313" key="6">
    <source>
        <dbReference type="EMBL" id="RNA08496.1"/>
    </source>
</evidence>
<keyword evidence="5" id="KW-0732">Signal</keyword>
<keyword evidence="3" id="KW-0325">Glycoprotein</keyword>
<feature type="signal peptide" evidence="5">
    <location>
        <begin position="1"/>
        <end position="18"/>
    </location>
</feature>
<evidence type="ECO:0000256" key="3">
    <source>
        <dbReference type="ARBA" id="ARBA00023180"/>
    </source>
</evidence>
<dbReference type="Gene3D" id="1.10.640.10">
    <property type="entry name" value="Haem peroxidase domain superfamily, animal type"/>
    <property type="match status" value="1"/>
</dbReference>
<proteinExistence type="predicted"/>
<dbReference type="GO" id="GO:0006979">
    <property type="term" value="P:response to oxidative stress"/>
    <property type="evidence" value="ECO:0007669"/>
    <property type="project" value="InterPro"/>
</dbReference>
<feature type="region of interest" description="Disordered" evidence="4">
    <location>
        <begin position="144"/>
        <end position="180"/>
    </location>
</feature>
<accession>A0A3M7QAR0</accession>
<keyword evidence="7" id="KW-1185">Reference proteome</keyword>
<dbReference type="PRINTS" id="PR00457">
    <property type="entry name" value="ANPEROXIDASE"/>
</dbReference>
<evidence type="ECO:0000256" key="1">
    <source>
        <dbReference type="ARBA" id="ARBA00004613"/>
    </source>
</evidence>
<keyword evidence="2" id="KW-0964">Secreted</keyword>
<feature type="region of interest" description="Disordered" evidence="4">
    <location>
        <begin position="59"/>
        <end position="81"/>
    </location>
</feature>
<dbReference type="InterPro" id="IPR019791">
    <property type="entry name" value="Haem_peroxidase_animal"/>
</dbReference>
<dbReference type="OrthoDB" id="823504at2759"/>
<feature type="chain" id="PRO_5018334703" evidence="5">
    <location>
        <begin position="19"/>
        <end position="486"/>
    </location>
</feature>
<protein>
    <submittedName>
        <fullName evidence="6">Chorion peroxidase</fullName>
        <ecNumber evidence="6">1.11.1.7</ecNumber>
    </submittedName>
</protein>
<name>A0A3M7QAR0_BRAPC</name>
<comment type="subcellular location">
    <subcellularLocation>
        <location evidence="1">Secreted</location>
    </subcellularLocation>
</comment>
<dbReference type="SUPFAM" id="SSF48113">
    <property type="entry name" value="Heme-dependent peroxidases"/>
    <property type="match status" value="1"/>
</dbReference>
<dbReference type="InterPro" id="IPR037120">
    <property type="entry name" value="Haem_peroxidase_sf_animal"/>
</dbReference>
<dbReference type="AlphaFoldDB" id="A0A3M7QAR0"/>
<evidence type="ECO:0000256" key="4">
    <source>
        <dbReference type="SAM" id="MobiDB-lite"/>
    </source>
</evidence>